<evidence type="ECO:0000256" key="3">
    <source>
        <dbReference type="ARBA" id="ARBA00022963"/>
    </source>
</evidence>
<keyword evidence="5" id="KW-0732">Signal</keyword>
<keyword evidence="7" id="KW-1185">Reference proteome</keyword>
<dbReference type="GeneID" id="87830471"/>
<name>A0AAN6TTC9_9PEZI</name>
<dbReference type="SUPFAM" id="SSF53474">
    <property type="entry name" value="alpha/beta-Hydrolases"/>
    <property type="match status" value="1"/>
</dbReference>
<proteinExistence type="predicted"/>
<reference evidence="6" key="1">
    <citation type="journal article" date="2023" name="Mol. Phylogenet. Evol.">
        <title>Genome-scale phylogeny and comparative genomics of the fungal order Sordariales.</title>
        <authorList>
            <person name="Hensen N."/>
            <person name="Bonometti L."/>
            <person name="Westerberg I."/>
            <person name="Brannstrom I.O."/>
            <person name="Guillou S."/>
            <person name="Cros-Aarteil S."/>
            <person name="Calhoun S."/>
            <person name="Haridas S."/>
            <person name="Kuo A."/>
            <person name="Mondo S."/>
            <person name="Pangilinan J."/>
            <person name="Riley R."/>
            <person name="LaButti K."/>
            <person name="Andreopoulos B."/>
            <person name="Lipzen A."/>
            <person name="Chen C."/>
            <person name="Yan M."/>
            <person name="Daum C."/>
            <person name="Ng V."/>
            <person name="Clum A."/>
            <person name="Steindorff A."/>
            <person name="Ohm R.A."/>
            <person name="Martin F."/>
            <person name="Silar P."/>
            <person name="Natvig D.O."/>
            <person name="Lalanne C."/>
            <person name="Gautier V."/>
            <person name="Ament-Velasquez S.L."/>
            <person name="Kruys A."/>
            <person name="Hutchinson M.I."/>
            <person name="Powell A.J."/>
            <person name="Barry K."/>
            <person name="Miller A.N."/>
            <person name="Grigoriev I.V."/>
            <person name="Debuchy R."/>
            <person name="Gladieux P."/>
            <person name="Hiltunen Thoren M."/>
            <person name="Johannesson H."/>
        </authorList>
    </citation>
    <scope>NUCLEOTIDE SEQUENCE</scope>
    <source>
        <strain evidence="6">CBS 731.68</strain>
    </source>
</reference>
<keyword evidence="4" id="KW-0443">Lipid metabolism</keyword>
<protein>
    <recommendedName>
        <fullName evidence="1">1-alkyl-2-acetylglycerophosphocholine esterase</fullName>
        <ecNumber evidence="1">3.1.1.47</ecNumber>
    </recommendedName>
</protein>
<comment type="caution">
    <text evidence="6">The sequence shown here is derived from an EMBL/GenBank/DDBJ whole genome shotgun (WGS) entry which is preliminary data.</text>
</comment>
<dbReference type="PANTHER" id="PTHR10272:SF14">
    <property type="entry name" value="PAF ACETYLHYDROLASE FAMILY PROTEIN"/>
    <property type="match status" value="1"/>
</dbReference>
<keyword evidence="2" id="KW-0378">Hydrolase</keyword>
<dbReference type="GO" id="GO:0016042">
    <property type="term" value="P:lipid catabolic process"/>
    <property type="evidence" value="ECO:0007669"/>
    <property type="project" value="UniProtKB-KW"/>
</dbReference>
<dbReference type="AlphaFoldDB" id="A0AAN6TTC9"/>
<dbReference type="Proteomes" id="UP001302602">
    <property type="component" value="Unassembled WGS sequence"/>
</dbReference>
<dbReference type="InterPro" id="IPR029058">
    <property type="entry name" value="AB_hydrolase_fold"/>
</dbReference>
<evidence type="ECO:0000256" key="5">
    <source>
        <dbReference type="SAM" id="SignalP"/>
    </source>
</evidence>
<organism evidence="6 7">
    <name type="scientific">Parathielavia appendiculata</name>
    <dbReference type="NCBI Taxonomy" id="2587402"/>
    <lineage>
        <taxon>Eukaryota</taxon>
        <taxon>Fungi</taxon>
        <taxon>Dikarya</taxon>
        <taxon>Ascomycota</taxon>
        <taxon>Pezizomycotina</taxon>
        <taxon>Sordariomycetes</taxon>
        <taxon>Sordariomycetidae</taxon>
        <taxon>Sordariales</taxon>
        <taxon>Chaetomiaceae</taxon>
        <taxon>Parathielavia</taxon>
    </lineage>
</organism>
<dbReference type="RefSeq" id="XP_062644059.1">
    <property type="nucleotide sequence ID" value="XM_062793702.1"/>
</dbReference>
<evidence type="ECO:0000313" key="6">
    <source>
        <dbReference type="EMBL" id="KAK4120288.1"/>
    </source>
</evidence>
<evidence type="ECO:0000256" key="1">
    <source>
        <dbReference type="ARBA" id="ARBA00013201"/>
    </source>
</evidence>
<accession>A0AAN6TTC9</accession>
<evidence type="ECO:0000256" key="2">
    <source>
        <dbReference type="ARBA" id="ARBA00022801"/>
    </source>
</evidence>
<evidence type="ECO:0000313" key="7">
    <source>
        <dbReference type="Proteomes" id="UP001302602"/>
    </source>
</evidence>
<gene>
    <name evidence="6" type="ORF">N657DRAFT_649356</name>
</gene>
<dbReference type="GO" id="GO:0003847">
    <property type="term" value="F:1-alkyl-2-acetylglycerophosphocholine esterase activity"/>
    <property type="evidence" value="ECO:0007669"/>
    <property type="project" value="UniProtKB-EC"/>
</dbReference>
<sequence length="394" mass="42023">MQLTHLLPAAVLGAGLVQTGVFPVPDTPYRVQWTSSELVDHARPDPFNSSHPRRIMISRFTPIPARDCLQTCRVPYMTPLMASHEDAVITAFLARGNISWPRGVLASLELEVCCKVLRRSSSSSKNNNARSFGVGLKSSVPRGTVLVGTGLNTTRLMYSASAQNLAAGMGYDVVVMDHPYETDAVQFPDGSVIYGGRVPRDPNATEALAHALDVRSQDAALVLDYLGIGQGCGERVGFAGDSFGGPAAADVMLKDRRVGAGVNVDGMMFGPAVNVGVARPFLSLGSPGHNSTSDETWARFRDATTANNSRVWHKELSLAGSVHGILSDFGLIGDVAGLRDSGELVGSLFGKITGARTIEILKEYLSDFFEFALKGKGQGLLAGPSQKYPELIFV</sequence>
<dbReference type="PANTHER" id="PTHR10272">
    <property type="entry name" value="PLATELET-ACTIVATING FACTOR ACETYLHYDROLASE"/>
    <property type="match status" value="1"/>
</dbReference>
<feature type="signal peptide" evidence="5">
    <location>
        <begin position="1"/>
        <end position="19"/>
    </location>
</feature>
<dbReference type="Gene3D" id="3.40.50.1820">
    <property type="entry name" value="alpha/beta hydrolase"/>
    <property type="match status" value="1"/>
</dbReference>
<dbReference type="EMBL" id="MU853240">
    <property type="protein sequence ID" value="KAK4120288.1"/>
    <property type="molecule type" value="Genomic_DNA"/>
</dbReference>
<evidence type="ECO:0000256" key="4">
    <source>
        <dbReference type="ARBA" id="ARBA00023098"/>
    </source>
</evidence>
<feature type="chain" id="PRO_5043020925" description="1-alkyl-2-acetylglycerophosphocholine esterase" evidence="5">
    <location>
        <begin position="20"/>
        <end position="394"/>
    </location>
</feature>
<reference evidence="6" key="2">
    <citation type="submission" date="2023-05" db="EMBL/GenBank/DDBJ databases">
        <authorList>
            <consortium name="Lawrence Berkeley National Laboratory"/>
            <person name="Steindorff A."/>
            <person name="Hensen N."/>
            <person name="Bonometti L."/>
            <person name="Westerberg I."/>
            <person name="Brannstrom I.O."/>
            <person name="Guillou S."/>
            <person name="Cros-Aarteil S."/>
            <person name="Calhoun S."/>
            <person name="Haridas S."/>
            <person name="Kuo A."/>
            <person name="Mondo S."/>
            <person name="Pangilinan J."/>
            <person name="Riley R."/>
            <person name="Labutti K."/>
            <person name="Andreopoulos B."/>
            <person name="Lipzen A."/>
            <person name="Chen C."/>
            <person name="Yanf M."/>
            <person name="Daum C."/>
            <person name="Ng V."/>
            <person name="Clum A."/>
            <person name="Ohm R."/>
            <person name="Martin F."/>
            <person name="Silar P."/>
            <person name="Natvig D."/>
            <person name="Lalanne C."/>
            <person name="Gautier V."/>
            <person name="Ament-Velasquez S.L."/>
            <person name="Kruys A."/>
            <person name="Hutchinson M.I."/>
            <person name="Powell A.J."/>
            <person name="Barry K."/>
            <person name="Miller A.N."/>
            <person name="Grigoriev I.V."/>
            <person name="Debuchy R."/>
            <person name="Gladieux P."/>
            <person name="Thoren M.H."/>
            <person name="Johannesson H."/>
        </authorList>
    </citation>
    <scope>NUCLEOTIDE SEQUENCE</scope>
    <source>
        <strain evidence="6">CBS 731.68</strain>
    </source>
</reference>
<keyword evidence="3" id="KW-0442">Lipid degradation</keyword>
<dbReference type="EC" id="3.1.1.47" evidence="1"/>